<feature type="domain" description="Integrase core" evidence="1">
    <location>
        <begin position="124"/>
        <end position="303"/>
    </location>
</feature>
<sequence length="396" mass="46214">MPHHDRRRNVAIQKYFNEGYSYKNILRLLQRLGIVISMRKLKRILFSLGLARRKPNCSLAHVCDTLMTEIQGSGSLLGYRCMHQKLRVIHNIQISRNNVMNLQKAIDPIGVAERRARKLKRRRYITPGPNYLWHLDGYDKLKRYGICIHGCIDGYSRKLIWLEAASTNNCPAVVAGFFLNQVKSLKGTALNVRADRGTENSNIAGIQRLFRSNDNDFQAIEKSFRFGRSTSNQRIEAFWSQLKRSLTQWWMNFFKDMIDDGTFDESDEIQRECLKFCFLQLIQKELDDFKLIHNTHRIRRSNTNETTGGKPELLYSMPNYFGATDFMWNVREAEINVAEAYCRTPNVFGCGNEIETVGLYFMNENNLRFPSSFQEAKRLYGLLLRFINGLENAYHF</sequence>
<dbReference type="Gene3D" id="3.30.420.10">
    <property type="entry name" value="Ribonuclease H-like superfamily/Ribonuclease H"/>
    <property type="match status" value="1"/>
</dbReference>
<dbReference type="PANTHER" id="PTHR46791:SF13">
    <property type="entry name" value="CLR5 DOMAIN-CONTAINING PROTEIN"/>
    <property type="match status" value="1"/>
</dbReference>
<dbReference type="InterPro" id="IPR036397">
    <property type="entry name" value="RNaseH_sf"/>
</dbReference>
<dbReference type="SUPFAM" id="SSF53098">
    <property type="entry name" value="Ribonuclease H-like"/>
    <property type="match status" value="1"/>
</dbReference>
<protein>
    <recommendedName>
        <fullName evidence="1">Integrase core domain-containing protein</fullName>
    </recommendedName>
</protein>
<dbReference type="OrthoDB" id="5973221at2759"/>
<accession>A0A7M5WMP6</accession>
<dbReference type="Pfam" id="PF24764">
    <property type="entry name" value="rva_4"/>
    <property type="match status" value="1"/>
</dbReference>
<dbReference type="PANTHER" id="PTHR46791">
    <property type="entry name" value="EXPRESSED PROTEIN"/>
    <property type="match status" value="1"/>
</dbReference>
<dbReference type="Proteomes" id="UP000594262">
    <property type="component" value="Unplaced"/>
</dbReference>
<organism evidence="2 3">
    <name type="scientific">Clytia hemisphaerica</name>
    <dbReference type="NCBI Taxonomy" id="252671"/>
    <lineage>
        <taxon>Eukaryota</taxon>
        <taxon>Metazoa</taxon>
        <taxon>Cnidaria</taxon>
        <taxon>Hydrozoa</taxon>
        <taxon>Hydroidolina</taxon>
        <taxon>Leptothecata</taxon>
        <taxon>Obeliida</taxon>
        <taxon>Clytiidae</taxon>
        <taxon>Clytia</taxon>
    </lineage>
</organism>
<keyword evidence="3" id="KW-1185">Reference proteome</keyword>
<dbReference type="EnsemblMetazoa" id="CLYHEMT011922.1">
    <property type="protein sequence ID" value="CLYHEMP011922.1"/>
    <property type="gene ID" value="CLYHEMG011922"/>
</dbReference>
<evidence type="ECO:0000313" key="2">
    <source>
        <dbReference type="EnsemblMetazoa" id="CLYHEMP011922.1"/>
    </source>
</evidence>
<dbReference type="AlphaFoldDB" id="A0A7M5WMP6"/>
<evidence type="ECO:0000259" key="1">
    <source>
        <dbReference type="Pfam" id="PF24764"/>
    </source>
</evidence>
<dbReference type="GO" id="GO:0003676">
    <property type="term" value="F:nucleic acid binding"/>
    <property type="evidence" value="ECO:0007669"/>
    <property type="project" value="InterPro"/>
</dbReference>
<dbReference type="GeneID" id="136823632"/>
<evidence type="ECO:0000313" key="3">
    <source>
        <dbReference type="Proteomes" id="UP000594262"/>
    </source>
</evidence>
<dbReference type="RefSeq" id="XP_066935911.1">
    <property type="nucleotide sequence ID" value="XM_067079810.1"/>
</dbReference>
<proteinExistence type="predicted"/>
<reference evidence="2" key="1">
    <citation type="submission" date="2021-01" db="UniProtKB">
        <authorList>
            <consortium name="EnsemblMetazoa"/>
        </authorList>
    </citation>
    <scope>IDENTIFICATION</scope>
</reference>
<dbReference type="InterPro" id="IPR058913">
    <property type="entry name" value="Integrase_dom_put"/>
</dbReference>
<name>A0A7M5WMP6_9CNID</name>
<dbReference type="InterPro" id="IPR012337">
    <property type="entry name" value="RNaseH-like_sf"/>
</dbReference>